<protein>
    <recommendedName>
        <fullName evidence="2">Alpha/beta hydrolase fold-3 domain-containing protein</fullName>
    </recommendedName>
</protein>
<feature type="domain" description="Alpha/beta hydrolase fold-3" evidence="2">
    <location>
        <begin position="95"/>
        <end position="311"/>
    </location>
</feature>
<dbReference type="AlphaFoldDB" id="A0A4R0RZY8"/>
<dbReference type="InterPro" id="IPR013094">
    <property type="entry name" value="AB_hydrolase_3"/>
</dbReference>
<evidence type="ECO:0000313" key="4">
    <source>
        <dbReference type="Proteomes" id="UP000292702"/>
    </source>
</evidence>
<dbReference type="SUPFAM" id="SSF53474">
    <property type="entry name" value="alpha/beta-Hydrolases"/>
    <property type="match status" value="1"/>
</dbReference>
<dbReference type="GO" id="GO:0016787">
    <property type="term" value="F:hydrolase activity"/>
    <property type="evidence" value="ECO:0007669"/>
    <property type="project" value="UniProtKB-KW"/>
</dbReference>
<keyword evidence="4" id="KW-1185">Reference proteome</keyword>
<dbReference type="InterPro" id="IPR029058">
    <property type="entry name" value="AB_hydrolase_fold"/>
</dbReference>
<reference evidence="3 4" key="1">
    <citation type="submission" date="2018-11" db="EMBL/GenBank/DDBJ databases">
        <title>Genome assembly of Steccherinum ochraceum LE-BIN_3174, the white-rot fungus of the Steccherinaceae family (The Residual Polyporoid clade, Polyporales, Basidiomycota).</title>
        <authorList>
            <person name="Fedorova T.V."/>
            <person name="Glazunova O.A."/>
            <person name="Landesman E.O."/>
            <person name="Moiseenko K.V."/>
            <person name="Psurtseva N.V."/>
            <person name="Savinova O.S."/>
            <person name="Shakhova N.V."/>
            <person name="Tyazhelova T.V."/>
            <person name="Vasina D.V."/>
        </authorList>
    </citation>
    <scope>NUCLEOTIDE SEQUENCE [LARGE SCALE GENOMIC DNA]</scope>
    <source>
        <strain evidence="3 4">LE-BIN_3174</strain>
    </source>
</reference>
<sequence>MADTPIAHYEVLESEFAKEYGNSPPFTFCWDDIPTKRKQLVEVFLPLMREQLKGELPEPSTYISQDHFVPVASGTANIRIRMITPTAGGPFPVFYFIHGGGFISGSAEFMEAPMTIAAVELGIVVALGEYRLAPENPHPTQVNDCVEGVKWVVNNADTLEADLSKGFVVGGESAGGSLAATTVHILCDDPSFPENLLTGQILQIPCTVDPRAVPEEFKAEYQSMHMAKNYNPAGMTRELLADMYAKHLRNTPSDPTASPLLFPSHASLPPTIIQVAGLDYLRDDGILYNKLLRRDGVQSKLIIYPGVPHGFRGVYPHLKVSKQYDEDLRKALRSFMPGARR</sequence>
<keyword evidence="1" id="KW-0378">Hydrolase</keyword>
<dbReference type="PANTHER" id="PTHR48081">
    <property type="entry name" value="AB HYDROLASE SUPERFAMILY PROTEIN C4A8.06C"/>
    <property type="match status" value="1"/>
</dbReference>
<evidence type="ECO:0000313" key="3">
    <source>
        <dbReference type="EMBL" id="TCD70228.1"/>
    </source>
</evidence>
<dbReference type="STRING" id="92696.A0A4R0RZY8"/>
<dbReference type="InterPro" id="IPR050300">
    <property type="entry name" value="GDXG_lipolytic_enzyme"/>
</dbReference>
<dbReference type="PANTHER" id="PTHR48081:SF8">
    <property type="entry name" value="ALPHA_BETA HYDROLASE FOLD-3 DOMAIN-CONTAINING PROTEIN-RELATED"/>
    <property type="match status" value="1"/>
</dbReference>
<gene>
    <name evidence="3" type="ORF">EIP91_004409</name>
</gene>
<dbReference type="Proteomes" id="UP000292702">
    <property type="component" value="Unassembled WGS sequence"/>
</dbReference>
<name>A0A4R0RZY8_9APHY</name>
<dbReference type="EMBL" id="RWJN01000025">
    <property type="protein sequence ID" value="TCD70228.1"/>
    <property type="molecule type" value="Genomic_DNA"/>
</dbReference>
<evidence type="ECO:0000256" key="1">
    <source>
        <dbReference type="ARBA" id="ARBA00022801"/>
    </source>
</evidence>
<evidence type="ECO:0000259" key="2">
    <source>
        <dbReference type="Pfam" id="PF07859"/>
    </source>
</evidence>
<proteinExistence type="predicted"/>
<dbReference type="Pfam" id="PF07859">
    <property type="entry name" value="Abhydrolase_3"/>
    <property type="match status" value="1"/>
</dbReference>
<dbReference type="OrthoDB" id="408631at2759"/>
<organism evidence="3 4">
    <name type="scientific">Steccherinum ochraceum</name>
    <dbReference type="NCBI Taxonomy" id="92696"/>
    <lineage>
        <taxon>Eukaryota</taxon>
        <taxon>Fungi</taxon>
        <taxon>Dikarya</taxon>
        <taxon>Basidiomycota</taxon>
        <taxon>Agaricomycotina</taxon>
        <taxon>Agaricomycetes</taxon>
        <taxon>Polyporales</taxon>
        <taxon>Steccherinaceae</taxon>
        <taxon>Steccherinum</taxon>
    </lineage>
</organism>
<dbReference type="Gene3D" id="3.40.50.1820">
    <property type="entry name" value="alpha/beta hydrolase"/>
    <property type="match status" value="1"/>
</dbReference>
<comment type="caution">
    <text evidence="3">The sequence shown here is derived from an EMBL/GenBank/DDBJ whole genome shotgun (WGS) entry which is preliminary data.</text>
</comment>
<accession>A0A4R0RZY8</accession>